<protein>
    <submittedName>
        <fullName evidence="2">Succinyl-CoA ligase [ADP-forming] alpha chain</fullName>
        <ecNumber evidence="2">6.2.1.5</ecNumber>
    </submittedName>
</protein>
<feature type="compositionally biased region" description="Basic and acidic residues" evidence="1">
    <location>
        <begin position="145"/>
        <end position="155"/>
    </location>
</feature>
<sequence length="290" mass="32768">ERLHRQRHDARRAGDHGPRRLVPREADAGVRHEGRGRRDAREGRPAVRGHRADLQHGGGRGARDRREHVGDLRAAAVRGRRDDGGRGRRREAHRVHHRGRPGAGHDAGLPVRARARRAPDRPELPGAHHAGRVEGRHHPRPHLHAGADRRGEPLRHAHLRGRLPAHPGGDGADDVRRHRRRPDQRHELHRLPRRVRGRPGHQGGRDDGRDRRHRRAGGRALRQGAHEEAGRRLHRGPDRAAGPPHGPRRRDHLGERRDRRGEDRRVPGRRHGRRAAAEGLRRAAARPGAV</sequence>
<dbReference type="AlphaFoldDB" id="A0A6J4KPZ6"/>
<organism evidence="2">
    <name type="scientific">uncultured Gemmatimonadaceae bacterium</name>
    <dbReference type="NCBI Taxonomy" id="246130"/>
    <lineage>
        <taxon>Bacteria</taxon>
        <taxon>Pseudomonadati</taxon>
        <taxon>Gemmatimonadota</taxon>
        <taxon>Gemmatimonadia</taxon>
        <taxon>Gemmatimonadales</taxon>
        <taxon>Gemmatimonadaceae</taxon>
        <taxon>environmental samples</taxon>
    </lineage>
</organism>
<feature type="compositionally biased region" description="Basic and acidic residues" evidence="1">
    <location>
        <begin position="61"/>
        <end position="71"/>
    </location>
</feature>
<evidence type="ECO:0000256" key="1">
    <source>
        <dbReference type="SAM" id="MobiDB-lite"/>
    </source>
</evidence>
<feature type="non-terminal residue" evidence="2">
    <location>
        <position position="1"/>
    </location>
</feature>
<gene>
    <name evidence="2" type="ORF">AVDCRST_MAG11-1489</name>
</gene>
<proteinExistence type="predicted"/>
<dbReference type="GO" id="GO:0004775">
    <property type="term" value="F:succinate-CoA ligase (ADP-forming) activity"/>
    <property type="evidence" value="ECO:0007669"/>
    <property type="project" value="UniProtKB-EC"/>
</dbReference>
<dbReference type="EC" id="6.2.1.5" evidence="2"/>
<feature type="non-terminal residue" evidence="2">
    <location>
        <position position="290"/>
    </location>
</feature>
<feature type="region of interest" description="Disordered" evidence="1">
    <location>
        <begin position="1"/>
        <end position="290"/>
    </location>
</feature>
<feature type="compositionally biased region" description="Basic and acidic residues" evidence="1">
    <location>
        <begin position="224"/>
        <end position="238"/>
    </location>
</feature>
<name>A0A6J4KPZ6_9BACT</name>
<feature type="compositionally biased region" description="Basic residues" evidence="1">
    <location>
        <begin position="1"/>
        <end position="10"/>
    </location>
</feature>
<keyword evidence="2" id="KW-0436">Ligase</keyword>
<feature type="compositionally biased region" description="Basic and acidic residues" evidence="1">
    <location>
        <begin position="11"/>
        <end position="54"/>
    </location>
</feature>
<feature type="compositionally biased region" description="Basic residues" evidence="1">
    <location>
        <begin position="87"/>
        <end position="100"/>
    </location>
</feature>
<feature type="compositionally biased region" description="Basic and acidic residues" evidence="1">
    <location>
        <begin position="252"/>
        <end position="266"/>
    </location>
</feature>
<dbReference type="EMBL" id="CADCTU010000337">
    <property type="protein sequence ID" value="CAA9310909.1"/>
    <property type="molecule type" value="Genomic_DNA"/>
</dbReference>
<accession>A0A6J4KPZ6</accession>
<reference evidence="2" key="1">
    <citation type="submission" date="2020-02" db="EMBL/GenBank/DDBJ databases">
        <authorList>
            <person name="Meier V. D."/>
        </authorList>
    </citation>
    <scope>NUCLEOTIDE SEQUENCE</scope>
    <source>
        <strain evidence="2">AVDCRST_MAG11</strain>
    </source>
</reference>
<evidence type="ECO:0000313" key="2">
    <source>
        <dbReference type="EMBL" id="CAA9310909.1"/>
    </source>
</evidence>